<dbReference type="Gene3D" id="1.10.150.130">
    <property type="match status" value="1"/>
</dbReference>
<dbReference type="Pfam" id="PF13495">
    <property type="entry name" value="Phage_int_SAM_4"/>
    <property type="match status" value="1"/>
</dbReference>
<evidence type="ECO:0000259" key="7">
    <source>
        <dbReference type="PROSITE" id="PS51898"/>
    </source>
</evidence>
<evidence type="ECO:0000256" key="5">
    <source>
        <dbReference type="PROSITE-ProRule" id="PRU01248"/>
    </source>
</evidence>
<dbReference type="SUPFAM" id="SSF56349">
    <property type="entry name" value="DNA breaking-rejoining enzymes"/>
    <property type="match status" value="1"/>
</dbReference>
<name>A0A7J4IW52_9ARCH</name>
<evidence type="ECO:0000256" key="1">
    <source>
        <dbReference type="ARBA" id="ARBA00008857"/>
    </source>
</evidence>
<dbReference type="InterPro" id="IPR004107">
    <property type="entry name" value="Integrase_SAM-like_N"/>
</dbReference>
<organism evidence="9 10">
    <name type="scientific">Candidatus Iainarchaeum sp</name>
    <dbReference type="NCBI Taxonomy" id="3101447"/>
    <lineage>
        <taxon>Archaea</taxon>
        <taxon>Candidatus Iainarchaeota</taxon>
        <taxon>Candidatus Iainarchaeia</taxon>
        <taxon>Candidatus Iainarchaeales</taxon>
        <taxon>Candidatus Iainarchaeaceae</taxon>
        <taxon>Candidatus Iainarchaeum</taxon>
    </lineage>
</organism>
<accession>A0A7J4IW52</accession>
<dbReference type="InterPro" id="IPR044068">
    <property type="entry name" value="CB"/>
</dbReference>
<keyword evidence="4" id="KW-0233">DNA recombination</keyword>
<dbReference type="GO" id="GO:0006310">
    <property type="term" value="P:DNA recombination"/>
    <property type="evidence" value="ECO:0007669"/>
    <property type="project" value="UniProtKB-KW"/>
</dbReference>
<feature type="compositionally biased region" description="Low complexity" evidence="6">
    <location>
        <begin position="74"/>
        <end position="95"/>
    </location>
</feature>
<keyword evidence="2" id="KW-0229">DNA integration</keyword>
<dbReference type="InterPro" id="IPR002104">
    <property type="entry name" value="Integrase_catalytic"/>
</dbReference>
<feature type="domain" description="Tyr recombinase" evidence="7">
    <location>
        <begin position="230"/>
        <end position="403"/>
    </location>
</feature>
<dbReference type="GO" id="GO:0003677">
    <property type="term" value="F:DNA binding"/>
    <property type="evidence" value="ECO:0007669"/>
    <property type="project" value="UniProtKB-UniRule"/>
</dbReference>
<comment type="caution">
    <text evidence="9">The sequence shown here is derived from an EMBL/GenBank/DDBJ whole genome shotgun (WGS) entry which is preliminary data.</text>
</comment>
<proteinExistence type="inferred from homology"/>
<dbReference type="NCBIfam" id="NF040815">
    <property type="entry name" value="recomb_XerA_Arch"/>
    <property type="match status" value="1"/>
</dbReference>
<dbReference type="PANTHER" id="PTHR30349:SF64">
    <property type="entry name" value="PROPHAGE INTEGRASE INTD-RELATED"/>
    <property type="match status" value="1"/>
</dbReference>
<feature type="domain" description="Core-binding (CB)" evidence="8">
    <location>
        <begin position="133"/>
        <end position="214"/>
    </location>
</feature>
<dbReference type="InterPro" id="IPR011010">
    <property type="entry name" value="DNA_brk_join_enz"/>
</dbReference>
<dbReference type="InterPro" id="IPR010998">
    <property type="entry name" value="Integrase_recombinase_N"/>
</dbReference>
<evidence type="ECO:0000256" key="4">
    <source>
        <dbReference type="ARBA" id="ARBA00023172"/>
    </source>
</evidence>
<feature type="region of interest" description="Disordered" evidence="6">
    <location>
        <begin position="1"/>
        <end position="127"/>
    </location>
</feature>
<dbReference type="Proteomes" id="UP000565078">
    <property type="component" value="Unassembled WGS sequence"/>
</dbReference>
<dbReference type="Pfam" id="PF00589">
    <property type="entry name" value="Phage_integrase"/>
    <property type="match status" value="1"/>
</dbReference>
<feature type="compositionally biased region" description="Polar residues" evidence="6">
    <location>
        <begin position="28"/>
        <end position="73"/>
    </location>
</feature>
<dbReference type="PANTHER" id="PTHR30349">
    <property type="entry name" value="PHAGE INTEGRASE-RELATED"/>
    <property type="match status" value="1"/>
</dbReference>
<keyword evidence="3 5" id="KW-0238">DNA-binding</keyword>
<dbReference type="Gene3D" id="1.10.443.10">
    <property type="entry name" value="Intergrase catalytic core"/>
    <property type="match status" value="1"/>
</dbReference>
<sequence>MAQQANPQAGQKGKPTPQNTPAHPVITNAGQQKTNALPMQTAKESVGQTPKNAAQPTNAKSAKDQNSQNATPSTAQAALLQPTQTTATPGQAPQTSAMAGQTTQAPSAAVTQAAGHSPPVPQASSAVQSDLPAPLEFYAEKFREELMIAGYSARTIGMYALYVREMLNFVKKEPAATQRADIVSFLAGKKNQGATNSTIALVHSALRFFFKQYLKLTVMDEIKIPKRPKTLPVVLTKDEVRDILKAAKLGRNRLILQFIYSAGVRVSEAVNMKVENISLKERMGKVKSGKGAKDRIIILSRSWCKLAKRYLEAKKVKSPYLFSKKNGKPISPDTVQRLVRICAKRAGITKEVSPHALRHSFATHLLEAGENIRNIQELLGHSNLNTTQIYTHVSTGQLKKVESPLDRL</sequence>
<evidence type="ECO:0000313" key="10">
    <source>
        <dbReference type="Proteomes" id="UP000565078"/>
    </source>
</evidence>
<reference evidence="10" key="1">
    <citation type="journal article" date="2020" name="bioRxiv">
        <title>A rank-normalized archaeal taxonomy based on genome phylogeny resolves widespread incomplete and uneven classifications.</title>
        <authorList>
            <person name="Rinke C."/>
            <person name="Chuvochina M."/>
            <person name="Mussig A.J."/>
            <person name="Chaumeil P.-A."/>
            <person name="Waite D.W."/>
            <person name="Whitman W.B."/>
            <person name="Parks D.H."/>
            <person name="Hugenholtz P."/>
        </authorList>
    </citation>
    <scope>NUCLEOTIDE SEQUENCE [LARGE SCALE GENOMIC DNA]</scope>
</reference>
<dbReference type="AlphaFoldDB" id="A0A7J4IW52"/>
<evidence type="ECO:0000256" key="3">
    <source>
        <dbReference type="ARBA" id="ARBA00023125"/>
    </source>
</evidence>
<gene>
    <name evidence="9" type="ORF">HA254_03710</name>
</gene>
<evidence type="ECO:0000256" key="6">
    <source>
        <dbReference type="SAM" id="MobiDB-lite"/>
    </source>
</evidence>
<feature type="compositionally biased region" description="Polar residues" evidence="6">
    <location>
        <begin position="96"/>
        <end position="110"/>
    </location>
</feature>
<dbReference type="EMBL" id="DUGC01000057">
    <property type="protein sequence ID" value="HIH09751.1"/>
    <property type="molecule type" value="Genomic_DNA"/>
</dbReference>
<dbReference type="PROSITE" id="PS51900">
    <property type="entry name" value="CB"/>
    <property type="match status" value="1"/>
</dbReference>
<dbReference type="PROSITE" id="PS51898">
    <property type="entry name" value="TYR_RECOMBINASE"/>
    <property type="match status" value="1"/>
</dbReference>
<protein>
    <submittedName>
        <fullName evidence="9">Tyrosine-type recombinase/integrase</fullName>
    </submittedName>
</protein>
<evidence type="ECO:0000256" key="2">
    <source>
        <dbReference type="ARBA" id="ARBA00022908"/>
    </source>
</evidence>
<evidence type="ECO:0000313" key="9">
    <source>
        <dbReference type="EMBL" id="HIH09751.1"/>
    </source>
</evidence>
<comment type="similarity">
    <text evidence="1">Belongs to the 'phage' integrase family.</text>
</comment>
<evidence type="ECO:0000259" key="8">
    <source>
        <dbReference type="PROSITE" id="PS51900"/>
    </source>
</evidence>
<dbReference type="GO" id="GO:0015074">
    <property type="term" value="P:DNA integration"/>
    <property type="evidence" value="ECO:0007669"/>
    <property type="project" value="UniProtKB-KW"/>
</dbReference>
<dbReference type="InterPro" id="IPR013762">
    <property type="entry name" value="Integrase-like_cat_sf"/>
</dbReference>
<dbReference type="InterPro" id="IPR050090">
    <property type="entry name" value="Tyrosine_recombinase_XerCD"/>
</dbReference>